<dbReference type="Proteomes" id="UP000010959">
    <property type="component" value="Unassembled WGS sequence"/>
</dbReference>
<feature type="region of interest" description="Disordered" evidence="1">
    <location>
        <begin position="1"/>
        <end position="37"/>
    </location>
</feature>
<feature type="compositionally biased region" description="Polar residues" evidence="1">
    <location>
        <begin position="24"/>
        <end position="37"/>
    </location>
</feature>
<gene>
    <name evidence="3" type="ORF">RBSWK_01433</name>
</gene>
<keyword evidence="2" id="KW-0472">Membrane</keyword>
<evidence type="ECO:0000256" key="1">
    <source>
        <dbReference type="SAM" id="MobiDB-lite"/>
    </source>
</evidence>
<accession>L7CNK9</accession>
<evidence type="ECO:0000313" key="3">
    <source>
        <dbReference type="EMBL" id="ELP34646.1"/>
    </source>
</evidence>
<sequence length="67" mass="7307">MNFSTQQQVAERVNHIGPVPNEKTPVNSDASSDRNPGPTSIVSVETVFWVIIFTSLAGGLFGCFYTF</sequence>
<evidence type="ECO:0000313" key="4">
    <source>
        <dbReference type="Proteomes" id="UP000010959"/>
    </source>
</evidence>
<dbReference type="PATRIC" id="fig|993516.3.peg.1510"/>
<dbReference type="AlphaFoldDB" id="L7CNK9"/>
<reference evidence="3 4" key="1">
    <citation type="journal article" date="2013" name="Mar. Genomics">
        <title>Expression of sulfatases in Rhodopirellula baltica and the diversity of sulfatases in the genus Rhodopirellula.</title>
        <authorList>
            <person name="Wegner C.E."/>
            <person name="Richter-Heitmann T."/>
            <person name="Klindworth A."/>
            <person name="Klockow C."/>
            <person name="Richter M."/>
            <person name="Achstetter T."/>
            <person name="Glockner F.O."/>
            <person name="Harder J."/>
        </authorList>
    </citation>
    <scope>NUCLEOTIDE SEQUENCE [LARGE SCALE GENOMIC DNA]</scope>
    <source>
        <strain evidence="3 4">SWK14</strain>
    </source>
</reference>
<keyword evidence="2" id="KW-1133">Transmembrane helix</keyword>
<keyword evidence="2" id="KW-0812">Transmembrane</keyword>
<organism evidence="3 4">
    <name type="scientific">Rhodopirellula baltica SWK14</name>
    <dbReference type="NCBI Taxonomy" id="993516"/>
    <lineage>
        <taxon>Bacteria</taxon>
        <taxon>Pseudomonadati</taxon>
        <taxon>Planctomycetota</taxon>
        <taxon>Planctomycetia</taxon>
        <taxon>Pirellulales</taxon>
        <taxon>Pirellulaceae</taxon>
        <taxon>Rhodopirellula</taxon>
    </lineage>
</organism>
<dbReference type="EMBL" id="AMWG01000026">
    <property type="protein sequence ID" value="ELP34646.1"/>
    <property type="molecule type" value="Genomic_DNA"/>
</dbReference>
<evidence type="ECO:0000256" key="2">
    <source>
        <dbReference type="SAM" id="Phobius"/>
    </source>
</evidence>
<proteinExistence type="predicted"/>
<name>L7CNK9_RHOBT</name>
<comment type="caution">
    <text evidence="3">The sequence shown here is derived from an EMBL/GenBank/DDBJ whole genome shotgun (WGS) entry which is preliminary data.</text>
</comment>
<protein>
    <submittedName>
        <fullName evidence="3">Uncharacterized protein</fullName>
    </submittedName>
</protein>
<feature type="transmembrane region" description="Helical" evidence="2">
    <location>
        <begin position="46"/>
        <end position="65"/>
    </location>
</feature>